<dbReference type="STRING" id="1612308.SAMN05444581_105227"/>
<dbReference type="InterPro" id="IPR052345">
    <property type="entry name" value="Rad_response_metalloprotease"/>
</dbReference>
<evidence type="ECO:0000259" key="1">
    <source>
        <dbReference type="Pfam" id="PF06114"/>
    </source>
</evidence>
<dbReference type="SUPFAM" id="SSF55486">
    <property type="entry name" value="Metalloproteases ('zincins'), catalytic domain"/>
    <property type="match status" value="1"/>
</dbReference>
<dbReference type="PANTHER" id="PTHR43236">
    <property type="entry name" value="ANTITOXIN HIGA1"/>
    <property type="match status" value="1"/>
</dbReference>
<sequence>MLALDRMAIEEAGPNCVRLAAEIHDQLRHKGGEVPVAAIAAALDVVEIKEAPLKGFEGALIAPDDRNFGAILINSNSSLSRRRFTLAHELGHFLNCWHRPEDPAGRFACSRADLATRRPKSSASAPRRVVQEAEANRFAIELLAPPRLIRPYLRGVPDLAKVLTLSDELGLSREAGARRYVELHAQPSVLVFSAAGVVRYVERSPAFPFVSCRPGQRLPQLPSPADASGLSAHEEADSLDWLARPGRGALIVQTLSQRNGYAITLLAFDAAESGDDEEEI</sequence>
<feature type="domain" description="IrrE N-terminal-like" evidence="1">
    <location>
        <begin position="49"/>
        <end position="179"/>
    </location>
</feature>
<dbReference type="EMBL" id="FOSN01000005">
    <property type="protein sequence ID" value="SFK30368.1"/>
    <property type="molecule type" value="Genomic_DNA"/>
</dbReference>
<dbReference type="Gene3D" id="1.10.10.2910">
    <property type="match status" value="1"/>
</dbReference>
<protein>
    <recommendedName>
        <fullName evidence="1">IrrE N-terminal-like domain-containing protein</fullName>
    </recommendedName>
</protein>
<accession>A0A1I3YEU0</accession>
<proteinExistence type="predicted"/>
<dbReference type="PANTHER" id="PTHR43236:SF1">
    <property type="entry name" value="BLL7220 PROTEIN"/>
    <property type="match status" value="1"/>
</dbReference>
<reference evidence="2 3" key="1">
    <citation type="submission" date="2016-10" db="EMBL/GenBank/DDBJ databases">
        <authorList>
            <person name="de Groot N.N."/>
        </authorList>
    </citation>
    <scope>NUCLEOTIDE SEQUENCE [LARGE SCALE GENOMIC DNA]</scope>
    <source>
        <strain evidence="2 3">NE2</strain>
    </source>
</reference>
<evidence type="ECO:0000313" key="2">
    <source>
        <dbReference type="EMBL" id="SFK30368.1"/>
    </source>
</evidence>
<dbReference type="Pfam" id="PF06114">
    <property type="entry name" value="Peptidase_M78"/>
    <property type="match status" value="1"/>
</dbReference>
<evidence type="ECO:0000313" key="3">
    <source>
        <dbReference type="Proteomes" id="UP000198755"/>
    </source>
</evidence>
<dbReference type="AlphaFoldDB" id="A0A1I3YEU0"/>
<name>A0A1I3YEU0_9HYPH</name>
<dbReference type="RefSeq" id="WP_139223559.1">
    <property type="nucleotide sequence ID" value="NZ_FOSN01000005.1"/>
</dbReference>
<dbReference type="Proteomes" id="UP000198755">
    <property type="component" value="Unassembled WGS sequence"/>
</dbReference>
<dbReference type="OrthoDB" id="9794834at2"/>
<dbReference type="InterPro" id="IPR010359">
    <property type="entry name" value="IrrE_HExxH"/>
</dbReference>
<organism evidence="2 3">
    <name type="scientific">Methylocapsa palsarum</name>
    <dbReference type="NCBI Taxonomy" id="1612308"/>
    <lineage>
        <taxon>Bacteria</taxon>
        <taxon>Pseudomonadati</taxon>
        <taxon>Pseudomonadota</taxon>
        <taxon>Alphaproteobacteria</taxon>
        <taxon>Hyphomicrobiales</taxon>
        <taxon>Beijerinckiaceae</taxon>
        <taxon>Methylocapsa</taxon>
    </lineage>
</organism>
<gene>
    <name evidence="2" type="ORF">SAMN05444581_105227</name>
</gene>
<keyword evidence="3" id="KW-1185">Reference proteome</keyword>